<name>J1I6Y1_9BACT</name>
<dbReference type="AlphaFoldDB" id="J1I6Y1"/>
<accession>J1I6Y1</accession>
<reference evidence="2" key="1">
    <citation type="journal article" date="2012" name="Stand. Genomic Sci.">
        <title>Permanent draft genome sequence of the gliding predator Saprospira grandis strain Sa g1 (= HR1).</title>
        <authorList>
            <person name="Mavromatis K."/>
            <person name="Chertkov O."/>
            <person name="Lapidus A."/>
            <person name="Nolan M."/>
            <person name="Lucas S."/>
            <person name="Tice H."/>
            <person name="Del Rio T.G."/>
            <person name="Cheng J.F."/>
            <person name="Han C."/>
            <person name="Tapia R."/>
            <person name="Bruce D."/>
            <person name="Goodwin L.A."/>
            <person name="Pitluck S."/>
            <person name="Huntemann M."/>
            <person name="Liolios K."/>
            <person name="Pagani I."/>
            <person name="Ivanova N."/>
            <person name="Mikhailova N."/>
            <person name="Pati A."/>
            <person name="Chen A."/>
            <person name="Palaniappan K."/>
            <person name="Land M."/>
            <person name="Brambilla E.M."/>
            <person name="Rohde M."/>
            <person name="Spring S."/>
            <person name="Goker M."/>
            <person name="Detter J.C."/>
            <person name="Bristow J."/>
            <person name="Eisen J.A."/>
            <person name="Markowitz V."/>
            <person name="Hugenholtz P."/>
            <person name="Kyrpides N.C."/>
            <person name="Klenk H.P."/>
            <person name="Woyke T."/>
        </authorList>
    </citation>
    <scope>NUCLEOTIDE SEQUENCE [LARGE SCALE GENOMIC DNA]</scope>
    <source>
        <strain evidence="2">DSM 2844</strain>
    </source>
</reference>
<evidence type="ECO:0000313" key="2">
    <source>
        <dbReference type="Proteomes" id="UP000005113"/>
    </source>
</evidence>
<gene>
    <name evidence="1" type="ORF">SapgrDRAFT_2930</name>
</gene>
<evidence type="ECO:0000313" key="1">
    <source>
        <dbReference type="EMBL" id="EJF54580.1"/>
    </source>
</evidence>
<proteinExistence type="predicted"/>
<dbReference type="EMBL" id="JH719942">
    <property type="protein sequence ID" value="EJF54580.1"/>
    <property type="molecule type" value="Genomic_DNA"/>
</dbReference>
<sequence length="24" mass="2676">MVIPYGNDTNIGAPFRFSKPILPK</sequence>
<protein>
    <submittedName>
        <fullName evidence="1">Uncharacterized protein</fullName>
    </submittedName>
</protein>
<dbReference type="Proteomes" id="UP000005113">
    <property type="component" value="Unassembled WGS sequence"/>
</dbReference>
<organism evidence="1 2">
    <name type="scientific">Saprospira grandis DSM 2844</name>
    <dbReference type="NCBI Taxonomy" id="694433"/>
    <lineage>
        <taxon>Bacteria</taxon>
        <taxon>Pseudomonadati</taxon>
        <taxon>Bacteroidota</taxon>
        <taxon>Saprospiria</taxon>
        <taxon>Saprospirales</taxon>
        <taxon>Saprospiraceae</taxon>
        <taxon>Saprospira</taxon>
    </lineage>
</organism>
<dbReference type="HOGENOM" id="CLU_3421195_0_0_10"/>